<protein>
    <submittedName>
        <fullName evidence="1">Uncharacterized protein</fullName>
    </submittedName>
</protein>
<sequence length="168" mass="18742">MPLPLPNVPIISQYLKILDLEMMTFKRSSLDFSGCPALVELKTKRVELYGNLSPPFLKHLSMKTCFFGTGSFRARIYTPGLISLVLDDFICRTPLLENMPLLVSAIVRVTQFCEDDCSKSSYGDCGYLRCLGCYDSRLGADDRRGESLLLKGLSQVTELELSVVSPMV</sequence>
<name>A0AAQ3SJ43_PASNO</name>
<accession>A0AAQ3SJ43</accession>
<dbReference type="PANTHER" id="PTHR34223">
    <property type="entry name" value="OS11G0201299 PROTEIN"/>
    <property type="match status" value="1"/>
</dbReference>
<dbReference type="Proteomes" id="UP001341281">
    <property type="component" value="Chromosome 01"/>
</dbReference>
<reference evidence="1 2" key="1">
    <citation type="submission" date="2024-02" db="EMBL/GenBank/DDBJ databases">
        <title>High-quality chromosome-scale genome assembly of Pensacola bahiagrass (Paspalum notatum Flugge var. saurae).</title>
        <authorList>
            <person name="Vega J.M."/>
            <person name="Podio M."/>
            <person name="Orjuela J."/>
            <person name="Siena L.A."/>
            <person name="Pessino S.C."/>
            <person name="Combes M.C."/>
            <person name="Mariac C."/>
            <person name="Albertini E."/>
            <person name="Pupilli F."/>
            <person name="Ortiz J.P.A."/>
            <person name="Leblanc O."/>
        </authorList>
    </citation>
    <scope>NUCLEOTIDE SEQUENCE [LARGE SCALE GENOMIC DNA]</scope>
    <source>
        <strain evidence="1">R1</strain>
        <tissue evidence="1">Leaf</tissue>
    </source>
</reference>
<evidence type="ECO:0000313" key="2">
    <source>
        <dbReference type="Proteomes" id="UP001341281"/>
    </source>
</evidence>
<organism evidence="1 2">
    <name type="scientific">Paspalum notatum var. saurae</name>
    <dbReference type="NCBI Taxonomy" id="547442"/>
    <lineage>
        <taxon>Eukaryota</taxon>
        <taxon>Viridiplantae</taxon>
        <taxon>Streptophyta</taxon>
        <taxon>Embryophyta</taxon>
        <taxon>Tracheophyta</taxon>
        <taxon>Spermatophyta</taxon>
        <taxon>Magnoliopsida</taxon>
        <taxon>Liliopsida</taxon>
        <taxon>Poales</taxon>
        <taxon>Poaceae</taxon>
        <taxon>PACMAD clade</taxon>
        <taxon>Panicoideae</taxon>
        <taxon>Andropogonodae</taxon>
        <taxon>Paspaleae</taxon>
        <taxon>Paspalinae</taxon>
        <taxon>Paspalum</taxon>
    </lineage>
</organism>
<dbReference type="InterPro" id="IPR053197">
    <property type="entry name" value="F-box_SCFL_complex_component"/>
</dbReference>
<keyword evidence="2" id="KW-1185">Reference proteome</keyword>
<dbReference type="AlphaFoldDB" id="A0AAQ3SJ43"/>
<evidence type="ECO:0000313" key="1">
    <source>
        <dbReference type="EMBL" id="WVZ53582.1"/>
    </source>
</evidence>
<gene>
    <name evidence="1" type="ORF">U9M48_004500</name>
</gene>
<dbReference type="PANTHER" id="PTHR34223:SF22">
    <property type="entry name" value="OS11G0208300 PROTEIN"/>
    <property type="match status" value="1"/>
</dbReference>
<proteinExistence type="predicted"/>
<dbReference type="EMBL" id="CP144745">
    <property type="protein sequence ID" value="WVZ53582.1"/>
    <property type="molecule type" value="Genomic_DNA"/>
</dbReference>